<dbReference type="PROSITE" id="PS50090">
    <property type="entry name" value="MYB_LIKE"/>
    <property type="match status" value="1"/>
</dbReference>
<keyword evidence="7" id="KW-0539">Nucleus</keyword>
<evidence type="ECO:0000256" key="6">
    <source>
        <dbReference type="ARBA" id="ARBA00023186"/>
    </source>
</evidence>
<dbReference type="Pfam" id="PF00226">
    <property type="entry name" value="DnaJ"/>
    <property type="match status" value="1"/>
</dbReference>
<dbReference type="InterPro" id="IPR036869">
    <property type="entry name" value="J_dom_sf"/>
</dbReference>
<dbReference type="GO" id="GO:0030544">
    <property type="term" value="F:Hsp70 protein binding"/>
    <property type="evidence" value="ECO:0007669"/>
    <property type="project" value="InterPro"/>
</dbReference>
<dbReference type="Pfam" id="PF23082">
    <property type="entry name" value="Myb_DNA-binding_2"/>
    <property type="match status" value="1"/>
</dbReference>
<evidence type="ECO:0000256" key="3">
    <source>
        <dbReference type="ARBA" id="ARBA00022490"/>
    </source>
</evidence>
<dbReference type="PANTHER" id="PTHR43999:SF1">
    <property type="entry name" value="DNAJ HOMOLOG SUBFAMILY C MEMBER 2"/>
    <property type="match status" value="1"/>
</dbReference>
<dbReference type="GO" id="GO:0006450">
    <property type="term" value="P:regulation of translational fidelity"/>
    <property type="evidence" value="ECO:0007669"/>
    <property type="project" value="InterPro"/>
</dbReference>
<keyword evidence="4" id="KW-0677">Repeat</keyword>
<dbReference type="EMBL" id="WIXP02000009">
    <property type="protein sequence ID" value="KAF6204863.1"/>
    <property type="molecule type" value="Genomic_DNA"/>
</dbReference>
<dbReference type="AlphaFoldDB" id="A0A6A4JSA3"/>
<keyword evidence="5" id="KW-0010">Activator</keyword>
<evidence type="ECO:0000256" key="4">
    <source>
        <dbReference type="ARBA" id="ARBA00022737"/>
    </source>
</evidence>
<gene>
    <name evidence="10" type="ORF">GE061_019026</name>
</gene>
<dbReference type="GO" id="GO:0043022">
    <property type="term" value="F:ribosome binding"/>
    <property type="evidence" value="ECO:0007669"/>
    <property type="project" value="InterPro"/>
</dbReference>
<dbReference type="GO" id="GO:0005829">
    <property type="term" value="C:cytosol"/>
    <property type="evidence" value="ECO:0007669"/>
    <property type="project" value="TreeGrafter"/>
</dbReference>
<keyword evidence="11" id="KW-1185">Reference proteome</keyword>
<dbReference type="InterPro" id="IPR001005">
    <property type="entry name" value="SANT/Myb"/>
</dbReference>
<keyword evidence="3" id="KW-0963">Cytoplasm</keyword>
<dbReference type="GO" id="GO:0005634">
    <property type="term" value="C:nucleus"/>
    <property type="evidence" value="ECO:0007669"/>
    <property type="project" value="UniProtKB-SubCell"/>
</dbReference>
<evidence type="ECO:0000256" key="5">
    <source>
        <dbReference type="ARBA" id="ARBA00023159"/>
    </source>
</evidence>
<dbReference type="Pfam" id="PF00249">
    <property type="entry name" value="Myb_DNA-binding"/>
    <property type="match status" value="1"/>
</dbReference>
<dbReference type="InterPro" id="IPR017884">
    <property type="entry name" value="SANT_dom"/>
</dbReference>
<comment type="caution">
    <text evidence="10">The sequence shown here is derived from an EMBL/GenBank/DDBJ whole genome shotgun (WGS) entry which is preliminary data.</text>
</comment>
<dbReference type="Gene3D" id="1.10.10.60">
    <property type="entry name" value="Homeodomain-like"/>
    <property type="match status" value="2"/>
</dbReference>
<feature type="coiled-coil region" evidence="8">
    <location>
        <begin position="280"/>
        <end position="344"/>
    </location>
</feature>
<dbReference type="SMART" id="SM00717">
    <property type="entry name" value="SANT"/>
    <property type="match status" value="2"/>
</dbReference>
<dbReference type="CDD" id="cd00167">
    <property type="entry name" value="SANT"/>
    <property type="match status" value="1"/>
</dbReference>
<evidence type="ECO:0000256" key="9">
    <source>
        <dbReference type="SAM" id="MobiDB-lite"/>
    </source>
</evidence>
<dbReference type="Gene3D" id="1.10.8.840">
    <property type="entry name" value="Ribosome-associated complex head domain"/>
    <property type="match status" value="1"/>
</dbReference>
<dbReference type="OrthoDB" id="1690618at2759"/>
<organism evidence="10 11">
    <name type="scientific">Apolygus lucorum</name>
    <name type="common">Small green plant bug</name>
    <name type="synonym">Lygocoris lucorum</name>
    <dbReference type="NCBI Taxonomy" id="248454"/>
    <lineage>
        <taxon>Eukaryota</taxon>
        <taxon>Metazoa</taxon>
        <taxon>Ecdysozoa</taxon>
        <taxon>Arthropoda</taxon>
        <taxon>Hexapoda</taxon>
        <taxon>Insecta</taxon>
        <taxon>Pterygota</taxon>
        <taxon>Neoptera</taxon>
        <taxon>Paraneoptera</taxon>
        <taxon>Hemiptera</taxon>
        <taxon>Heteroptera</taxon>
        <taxon>Panheteroptera</taxon>
        <taxon>Cimicomorpha</taxon>
        <taxon>Miridae</taxon>
        <taxon>Mirini</taxon>
        <taxon>Apolygus</taxon>
    </lineage>
</organism>
<feature type="compositionally biased region" description="Polar residues" evidence="9">
    <location>
        <begin position="515"/>
        <end position="539"/>
    </location>
</feature>
<dbReference type="FunFam" id="1.10.10.60:FF:000180">
    <property type="entry name" value="DnaJ (Hsp40) homolog, subfamily C, member 2"/>
    <property type="match status" value="1"/>
</dbReference>
<comment type="subcellular location">
    <subcellularLocation>
        <location evidence="2">Cytoplasm</location>
    </subcellularLocation>
    <subcellularLocation>
        <location evidence="1">Nucleus</location>
    </subcellularLocation>
</comment>
<dbReference type="CDD" id="cd06257">
    <property type="entry name" value="DnaJ"/>
    <property type="match status" value="1"/>
</dbReference>
<dbReference type="InterPro" id="IPR001623">
    <property type="entry name" value="DnaJ_domain"/>
</dbReference>
<dbReference type="Pfam" id="PF16717">
    <property type="entry name" value="RAC_head"/>
    <property type="match status" value="1"/>
</dbReference>
<dbReference type="InterPro" id="IPR018253">
    <property type="entry name" value="DnaJ_domain_CS"/>
</dbReference>
<proteinExistence type="predicted"/>
<dbReference type="SMART" id="SM00271">
    <property type="entry name" value="DnaJ"/>
    <property type="match status" value="1"/>
</dbReference>
<dbReference type="InterPro" id="IPR009057">
    <property type="entry name" value="Homeodomain-like_sf"/>
</dbReference>
<name>A0A6A4JSA3_APOLU</name>
<protein>
    <submittedName>
        <fullName evidence="10">Uncharacterized protein</fullName>
    </submittedName>
</protein>
<feature type="region of interest" description="Disordered" evidence="9">
    <location>
        <begin position="510"/>
        <end position="543"/>
    </location>
</feature>
<dbReference type="SUPFAM" id="SSF46689">
    <property type="entry name" value="Homeodomain-like"/>
    <property type="match status" value="2"/>
</dbReference>
<dbReference type="Proteomes" id="UP000466442">
    <property type="component" value="Linkage Group LG9"/>
</dbReference>
<dbReference type="InterPro" id="IPR042569">
    <property type="entry name" value="RAC_head_sf"/>
</dbReference>
<evidence type="ECO:0000256" key="1">
    <source>
        <dbReference type="ARBA" id="ARBA00004123"/>
    </source>
</evidence>
<dbReference type="Gene3D" id="1.10.287.110">
    <property type="entry name" value="DnaJ domain"/>
    <property type="match status" value="1"/>
</dbReference>
<dbReference type="PROSITE" id="PS51293">
    <property type="entry name" value="SANT"/>
    <property type="match status" value="1"/>
</dbReference>
<dbReference type="SUPFAM" id="SSF46565">
    <property type="entry name" value="Chaperone J-domain"/>
    <property type="match status" value="1"/>
</dbReference>
<accession>A0A6A4JSA3</accession>
<reference evidence="10" key="1">
    <citation type="journal article" date="2021" name="Mol. Ecol. Resour.">
        <title>Apolygus lucorum genome provides insights into omnivorousness and mesophyll feeding.</title>
        <authorList>
            <person name="Liu Y."/>
            <person name="Liu H."/>
            <person name="Wang H."/>
            <person name="Huang T."/>
            <person name="Liu B."/>
            <person name="Yang B."/>
            <person name="Yin L."/>
            <person name="Li B."/>
            <person name="Zhang Y."/>
            <person name="Zhang S."/>
            <person name="Jiang F."/>
            <person name="Zhang X."/>
            <person name="Ren Y."/>
            <person name="Wang B."/>
            <person name="Wang S."/>
            <person name="Lu Y."/>
            <person name="Wu K."/>
            <person name="Fan W."/>
            <person name="Wang G."/>
        </authorList>
    </citation>
    <scope>NUCLEOTIDE SEQUENCE</scope>
    <source>
        <strain evidence="10">12Hb</strain>
    </source>
</reference>
<dbReference type="Pfam" id="PF21884">
    <property type="entry name" value="ZUO1-like_ZHD"/>
    <property type="match status" value="1"/>
</dbReference>
<dbReference type="InterPro" id="IPR044634">
    <property type="entry name" value="Zuotin/DnaJC2"/>
</dbReference>
<sequence length="599" mass="69273">MVVLKNEGSEPSVFAYRNVECVGPYFIKYIESINRDLNGSIEKSVGDVEEDESFQIDDSCDEYLKSLDPKEWKKQDHYAVLGIKNLRHAASSNIIRSAYRQQVLKHHPDKRKANGEIVVRGDDDYFTCITKAWETLGDQIKRRSYDSVDPYFDDNIPSPSEVSKKDFFKLFGKLFQLNSRWSEKQPVPMIGGPEASREEVNKFYSFWYDFISWREYSYEDEEGKETGQDRDERRWIEKQNKVVRAKKKKEEMARIRSLVDMAYNADPRVVKFKQLDREKKEAYKKAKADAVRQKIEEEQRAVKEQAEKEAREKEEAKKVEEAKQKALKAEREAVKRALKKSRKAFRDLCKDNNYFVGDNDNDLVKHMEFVEKLCGSWGPKELDELCSSLADKGREAFVDKIKEEEVRVQLEMQKISLGGGKQVNGGPTNKGTPWSQADISLLIKAVNLFPAGTAQRWEVVANFMNQHGKNDRIPVTAKEVLSKAKELQSNEEYNTALKRAANQKAFQNFEKTKKPNTVETAETSQRFDSQEQGDSNSPWTADEQKLLEQALKTYPSSAEERWDKIAAVVKSRSKKECMRRYKELVQMVKAKKEAVKMAS</sequence>
<dbReference type="GO" id="GO:0051083">
    <property type="term" value="P:'de novo' cotranslational protein folding"/>
    <property type="evidence" value="ECO:0007669"/>
    <property type="project" value="InterPro"/>
</dbReference>
<evidence type="ECO:0000256" key="7">
    <source>
        <dbReference type="ARBA" id="ARBA00023242"/>
    </source>
</evidence>
<evidence type="ECO:0000313" key="11">
    <source>
        <dbReference type="Proteomes" id="UP000466442"/>
    </source>
</evidence>
<keyword evidence="6" id="KW-0143">Chaperone</keyword>
<evidence type="ECO:0000313" key="10">
    <source>
        <dbReference type="EMBL" id="KAF6204863.1"/>
    </source>
</evidence>
<evidence type="ECO:0000256" key="2">
    <source>
        <dbReference type="ARBA" id="ARBA00004496"/>
    </source>
</evidence>
<dbReference type="PROSITE" id="PS00636">
    <property type="entry name" value="DNAJ_1"/>
    <property type="match status" value="1"/>
</dbReference>
<dbReference type="InterPro" id="IPR054076">
    <property type="entry name" value="ZUO1-like_ZHD"/>
</dbReference>
<keyword evidence="8" id="KW-0175">Coiled coil</keyword>
<dbReference type="InterPro" id="IPR032003">
    <property type="entry name" value="RAC_head"/>
</dbReference>
<dbReference type="PROSITE" id="PS50076">
    <property type="entry name" value="DNAJ_2"/>
    <property type="match status" value="1"/>
</dbReference>
<evidence type="ECO:0000256" key="8">
    <source>
        <dbReference type="SAM" id="Coils"/>
    </source>
</evidence>
<dbReference type="PANTHER" id="PTHR43999">
    <property type="entry name" value="DNAJ HOMOLOG SUBFAMILY C MEMBER 2"/>
    <property type="match status" value="1"/>
</dbReference>